<gene>
    <name evidence="1" type="ORF">GKD59_22265</name>
</gene>
<organism evidence="1 2">
    <name type="scientific">Parabacteroides distasonis</name>
    <dbReference type="NCBI Taxonomy" id="823"/>
    <lineage>
        <taxon>Bacteria</taxon>
        <taxon>Pseudomonadati</taxon>
        <taxon>Bacteroidota</taxon>
        <taxon>Bacteroidia</taxon>
        <taxon>Bacteroidales</taxon>
        <taxon>Tannerellaceae</taxon>
        <taxon>Parabacteroides</taxon>
    </lineage>
</organism>
<dbReference type="Proteomes" id="UP000463337">
    <property type="component" value="Unassembled WGS sequence"/>
</dbReference>
<reference evidence="1 2" key="1">
    <citation type="journal article" date="2019" name="Nat. Med.">
        <title>A library of human gut bacterial isolates paired with longitudinal multiomics data enables mechanistic microbiome research.</title>
        <authorList>
            <person name="Poyet M."/>
            <person name="Groussin M."/>
            <person name="Gibbons S.M."/>
            <person name="Avila-Pacheco J."/>
            <person name="Jiang X."/>
            <person name="Kearney S.M."/>
            <person name="Perrotta A.R."/>
            <person name="Berdy B."/>
            <person name="Zhao S."/>
            <person name="Lieberman T.D."/>
            <person name="Swanson P.K."/>
            <person name="Smith M."/>
            <person name="Roesemann S."/>
            <person name="Alexander J.E."/>
            <person name="Rich S.A."/>
            <person name="Livny J."/>
            <person name="Vlamakis H."/>
            <person name="Clish C."/>
            <person name="Bullock K."/>
            <person name="Deik A."/>
            <person name="Scott J."/>
            <person name="Pierce K.A."/>
            <person name="Xavier R.J."/>
            <person name="Alm E.J."/>
        </authorList>
    </citation>
    <scope>NUCLEOTIDE SEQUENCE [LARGE SCALE GENOMIC DNA]</scope>
    <source>
        <strain evidence="1 2">BIOML-A41</strain>
    </source>
</reference>
<evidence type="ECO:0000313" key="2">
    <source>
        <dbReference type="Proteomes" id="UP000463337"/>
    </source>
</evidence>
<accession>A0A7K0GN40</accession>
<evidence type="ECO:0000313" key="1">
    <source>
        <dbReference type="EMBL" id="MRY60566.1"/>
    </source>
</evidence>
<sequence>MESIVEVIRLTPDEMSMGTAKGCLAVLSELLSETKKMALDVQNKQDQKRAGEQALR</sequence>
<proteinExistence type="predicted"/>
<dbReference type="AlphaFoldDB" id="A0A7K0GN40"/>
<name>A0A7K0GN40_PARDI</name>
<dbReference type="EMBL" id="WKLT01000046">
    <property type="protein sequence ID" value="MRY60566.1"/>
    <property type="molecule type" value="Genomic_DNA"/>
</dbReference>
<protein>
    <submittedName>
        <fullName evidence="1">Uncharacterized protein</fullName>
    </submittedName>
</protein>
<comment type="caution">
    <text evidence="1">The sequence shown here is derived from an EMBL/GenBank/DDBJ whole genome shotgun (WGS) entry which is preliminary data.</text>
</comment>